<feature type="domain" description="Amine oxidase" evidence="1">
    <location>
        <begin position="14"/>
        <end position="315"/>
    </location>
</feature>
<dbReference type="PANTHER" id="PTHR42923">
    <property type="entry name" value="PROTOPORPHYRINOGEN OXIDASE"/>
    <property type="match status" value="1"/>
</dbReference>
<reference evidence="2 3" key="1">
    <citation type="submission" date="2023-08" db="EMBL/GenBank/DDBJ databases">
        <authorList>
            <person name="Joshi A."/>
            <person name="Thite S."/>
        </authorList>
    </citation>
    <scope>NUCLEOTIDE SEQUENCE [LARGE SCALE GENOMIC DNA]</scope>
    <source>
        <strain evidence="2 3">1E1</strain>
    </source>
</reference>
<dbReference type="SUPFAM" id="SSF51905">
    <property type="entry name" value="FAD/NAD(P)-binding domain"/>
    <property type="match status" value="1"/>
</dbReference>
<dbReference type="EMBL" id="JAUZVY010000002">
    <property type="protein sequence ID" value="MDP4528851.1"/>
    <property type="molecule type" value="Genomic_DNA"/>
</dbReference>
<evidence type="ECO:0000313" key="2">
    <source>
        <dbReference type="EMBL" id="MDP4528851.1"/>
    </source>
</evidence>
<dbReference type="Proteomes" id="UP001236258">
    <property type="component" value="Unassembled WGS sequence"/>
</dbReference>
<dbReference type="InterPro" id="IPR002937">
    <property type="entry name" value="Amino_oxidase"/>
</dbReference>
<dbReference type="Gene3D" id="3.30.70.1990">
    <property type="match status" value="1"/>
</dbReference>
<dbReference type="InterPro" id="IPR050464">
    <property type="entry name" value="Zeta_carotene_desat/Oxidored"/>
</dbReference>
<dbReference type="Gene3D" id="3.50.50.60">
    <property type="entry name" value="FAD/NAD(P)-binding domain"/>
    <property type="match status" value="1"/>
</dbReference>
<dbReference type="InterPro" id="IPR036188">
    <property type="entry name" value="FAD/NAD-bd_sf"/>
</dbReference>
<dbReference type="RefSeq" id="WP_305944953.1">
    <property type="nucleotide sequence ID" value="NZ_JAUZVY010000002.1"/>
</dbReference>
<gene>
    <name evidence="2" type="ORF">Q3O59_07365</name>
</gene>
<protein>
    <submittedName>
        <fullName evidence="2">FAD-dependent oxidoreductase</fullName>
    </submittedName>
</protein>
<keyword evidence="3" id="KW-1185">Reference proteome</keyword>
<comment type="caution">
    <text evidence="2">The sequence shown here is derived from an EMBL/GenBank/DDBJ whole genome shotgun (WGS) entry which is preliminary data.</text>
</comment>
<dbReference type="Pfam" id="PF01593">
    <property type="entry name" value="Amino_oxidase"/>
    <property type="match status" value="1"/>
</dbReference>
<dbReference type="PANTHER" id="PTHR42923:SF17">
    <property type="entry name" value="AMINE OXIDASE DOMAIN-CONTAINING PROTEIN"/>
    <property type="match status" value="1"/>
</dbReference>
<sequence length="420" mass="47356">MRIAVIGGGIAGMMSLYLLQRQHQVVLFEANDYLGGHTATVDIELDGKNLAVDTGFIVFNNWTYPLFNRFLAELSVPFQPTEMSFSVKDERSGLEYNGNTFATLFAQKRNLFRPSFWAMLSDIVRFNKLGKRLLAENHDDLDLTLGDLLEKYRFGKALRDHYLLPMGAAIWSAGLSDMPSFPVRFFLRFFNNHGLLNVNDRPQWSVICGGSREYVRRLQQKVPADSIRIGQAVQRVHRFEDGVELELPDGSVEHFDQVVFACHSDQALKLLGDATPAEQSVLGAIPYQMNDVVLHTDSTLLPKRKAAWASWNYHLSAAATDKATLTYNMNILQQLESKQTLCVTLNNTAAISPDKIVRRFQYAHPVFNPYSMAAQQLRAEINGVNRSWYCGAYWYNGFHEDGVRSAVDVAQSLGVPFGDD</sequence>
<accession>A0ABT9GQD4</accession>
<proteinExistence type="predicted"/>
<evidence type="ECO:0000313" key="3">
    <source>
        <dbReference type="Proteomes" id="UP001236258"/>
    </source>
</evidence>
<organism evidence="2 3">
    <name type="scientific">Alkalimonas delamerensis</name>
    <dbReference type="NCBI Taxonomy" id="265981"/>
    <lineage>
        <taxon>Bacteria</taxon>
        <taxon>Pseudomonadati</taxon>
        <taxon>Pseudomonadota</taxon>
        <taxon>Gammaproteobacteria</taxon>
        <taxon>Alkalimonas</taxon>
    </lineage>
</organism>
<dbReference type="Gene3D" id="1.10.405.20">
    <property type="match status" value="1"/>
</dbReference>
<name>A0ABT9GQD4_9GAMM</name>
<evidence type="ECO:0000259" key="1">
    <source>
        <dbReference type="Pfam" id="PF01593"/>
    </source>
</evidence>